<feature type="compositionally biased region" description="Polar residues" evidence="1">
    <location>
        <begin position="231"/>
        <end position="241"/>
    </location>
</feature>
<dbReference type="Proteomes" id="UP001295684">
    <property type="component" value="Unassembled WGS sequence"/>
</dbReference>
<dbReference type="EMBL" id="CAMPGE010029267">
    <property type="protein sequence ID" value="CAI2386736.1"/>
    <property type="molecule type" value="Genomic_DNA"/>
</dbReference>
<dbReference type="Gene3D" id="3.90.190.10">
    <property type="entry name" value="Protein tyrosine phosphatase superfamily"/>
    <property type="match status" value="1"/>
</dbReference>
<feature type="compositionally biased region" description="Polar residues" evidence="1">
    <location>
        <begin position="199"/>
        <end position="211"/>
    </location>
</feature>
<evidence type="ECO:0000313" key="3">
    <source>
        <dbReference type="Proteomes" id="UP001295684"/>
    </source>
</evidence>
<dbReference type="AlphaFoldDB" id="A0AAD2DBT6"/>
<feature type="compositionally biased region" description="Basic and acidic residues" evidence="1">
    <location>
        <begin position="217"/>
        <end position="230"/>
    </location>
</feature>
<protein>
    <recommendedName>
        <fullName evidence="4">Tyrosine-protein phosphatase domain-containing protein</fullName>
    </recommendedName>
</protein>
<accession>A0AAD2DBT6</accession>
<organism evidence="2 3">
    <name type="scientific">Euplotes crassus</name>
    <dbReference type="NCBI Taxonomy" id="5936"/>
    <lineage>
        <taxon>Eukaryota</taxon>
        <taxon>Sar</taxon>
        <taxon>Alveolata</taxon>
        <taxon>Ciliophora</taxon>
        <taxon>Intramacronucleata</taxon>
        <taxon>Spirotrichea</taxon>
        <taxon>Hypotrichia</taxon>
        <taxon>Euplotida</taxon>
        <taxon>Euplotidae</taxon>
        <taxon>Moneuplotes</taxon>
    </lineage>
</organism>
<gene>
    <name evidence="2" type="ORF">ECRASSUSDP1_LOCUS28360</name>
</gene>
<evidence type="ECO:0000256" key="1">
    <source>
        <dbReference type="SAM" id="MobiDB-lite"/>
    </source>
</evidence>
<feature type="region of interest" description="Disordered" evidence="1">
    <location>
        <begin position="661"/>
        <end position="707"/>
    </location>
</feature>
<evidence type="ECO:0000313" key="2">
    <source>
        <dbReference type="EMBL" id="CAI2386736.1"/>
    </source>
</evidence>
<feature type="compositionally biased region" description="Basic residues" evidence="1">
    <location>
        <begin position="600"/>
        <end position="614"/>
    </location>
</feature>
<name>A0AAD2DBT6_EUPCR</name>
<evidence type="ECO:0008006" key="4">
    <source>
        <dbReference type="Google" id="ProtNLM"/>
    </source>
</evidence>
<feature type="region of interest" description="Disordered" evidence="1">
    <location>
        <begin position="199"/>
        <end position="280"/>
    </location>
</feature>
<feature type="region of interest" description="Disordered" evidence="1">
    <location>
        <begin position="480"/>
        <end position="509"/>
    </location>
</feature>
<dbReference type="PANTHER" id="PTHR46653">
    <property type="entry name" value="SPECIFICITY PROTEIN PHOSPHATASE, PUTATIVE-RELATED"/>
    <property type="match status" value="1"/>
</dbReference>
<dbReference type="CDD" id="cd14498">
    <property type="entry name" value="DSP"/>
    <property type="match status" value="1"/>
</dbReference>
<proteinExistence type="predicted"/>
<feature type="compositionally biased region" description="Basic residues" evidence="1">
    <location>
        <begin position="669"/>
        <end position="685"/>
    </location>
</feature>
<dbReference type="SUPFAM" id="SSF52799">
    <property type="entry name" value="(Phosphotyrosine protein) phosphatases II"/>
    <property type="match status" value="1"/>
</dbReference>
<sequence length="707" mass="80395">MFGSIKIFDGLFIGDEIAAGDLEFISTNKIKKVINCSSQQIPNHWSSIGIEYLSFDWREEYSQIHVDESTCNEIYRFIETGLSQSNSIMVHGIHNQSTSYLAISIYLMLKFSWSLGQTYDYMVIKQPNFFLTPHFESIAELVEKFVSLRTQHESQNSITAQKDSAIAKGKVNKQEEEKNDKVVIWNTFINTKVGFDQNQAPQVDTAGSTRMPSGRNDLPKIAEEENKESVKYSSDSRQQYQGMEYSQGKSSSGVRWPDEDGSTNPISRTIPGSELEPSCSDGVIDKITTHKRFPSYKVKSIIKQTNMTWIPEKEGYQKNFLSFYPKNIQDSFVSPTSQCKMAQTEDHSRRIFTNDFDQYNDEVRDAICENISDNNLHKFVQDPQDLIKGAVAASEEVGAAQQAPLVGYSNSNANFRAKNTQDEYNNSMKQLPPDRVEKITLPLKDFLTTSSSLLGRTKNRFRSSQEWMNKARPFKRKNLNFYPSSRLNPEKGTKSRRIYSKPQSAKRGNAYQQPLVPYQRNLLSRGMGRMTSRNMPKNIVHLSNNPPTKSKKALFSQSLKETNSFFVIGHNKALLKDGNILVDHGEADEVQRLRNLKKSKPKMRRKTFSAKPKGKTLDSNSNAGYRMSHADLKNLAIKTKTGRSSNRKYIKIKNSSGLSSNLSKVQIRGVKKQRNPKNLKATKKPKNIDELDNLGSSNYQSLKKNKL</sequence>
<feature type="compositionally biased region" description="Polar residues" evidence="1">
    <location>
        <begin position="694"/>
        <end position="707"/>
    </location>
</feature>
<dbReference type="PANTHER" id="PTHR46653:SF1">
    <property type="entry name" value="SPECIFICITY PROTEIN PHOSPHATASE, PUTATIVE-RELATED"/>
    <property type="match status" value="1"/>
</dbReference>
<comment type="caution">
    <text evidence="2">The sequence shown here is derived from an EMBL/GenBank/DDBJ whole genome shotgun (WGS) entry which is preliminary data.</text>
</comment>
<dbReference type="InterPro" id="IPR029021">
    <property type="entry name" value="Prot-tyrosine_phosphatase-like"/>
</dbReference>
<reference evidence="2" key="1">
    <citation type="submission" date="2023-07" db="EMBL/GenBank/DDBJ databases">
        <authorList>
            <consortium name="AG Swart"/>
            <person name="Singh M."/>
            <person name="Singh A."/>
            <person name="Seah K."/>
            <person name="Emmerich C."/>
        </authorList>
    </citation>
    <scope>NUCLEOTIDE SEQUENCE</scope>
    <source>
        <strain evidence="2">DP1</strain>
    </source>
</reference>
<keyword evidence="3" id="KW-1185">Reference proteome</keyword>
<feature type="region of interest" description="Disordered" evidence="1">
    <location>
        <begin position="600"/>
        <end position="624"/>
    </location>
</feature>